<accession>A0A4Y2G459</accession>
<organism evidence="1 2">
    <name type="scientific">Araneus ventricosus</name>
    <name type="common">Orbweaver spider</name>
    <name type="synonym">Epeira ventricosa</name>
    <dbReference type="NCBI Taxonomy" id="182803"/>
    <lineage>
        <taxon>Eukaryota</taxon>
        <taxon>Metazoa</taxon>
        <taxon>Ecdysozoa</taxon>
        <taxon>Arthropoda</taxon>
        <taxon>Chelicerata</taxon>
        <taxon>Arachnida</taxon>
        <taxon>Araneae</taxon>
        <taxon>Araneomorphae</taxon>
        <taxon>Entelegynae</taxon>
        <taxon>Araneoidea</taxon>
        <taxon>Araneidae</taxon>
        <taxon>Araneus</taxon>
    </lineage>
</organism>
<keyword evidence="2" id="KW-1185">Reference proteome</keyword>
<evidence type="ECO:0000313" key="1">
    <source>
        <dbReference type="EMBL" id="GBM47475.1"/>
    </source>
</evidence>
<proteinExistence type="predicted"/>
<sequence>MTRRYVNSCQTRLKVSLVIDCTAAEIRCLSSHKFVGNSGIYTLSFTNPQRNKSHGAISGDLGGQLCNIKSSGPLRQIQLRSSSVLRKRRTSASQWGGVGKRSWRDLLPSGEKA</sequence>
<gene>
    <name evidence="1" type="ORF">AVEN_153688_1</name>
</gene>
<name>A0A4Y2G459_ARAVE</name>
<comment type="caution">
    <text evidence="1">The sequence shown here is derived from an EMBL/GenBank/DDBJ whole genome shotgun (WGS) entry which is preliminary data.</text>
</comment>
<dbReference type="AlphaFoldDB" id="A0A4Y2G459"/>
<reference evidence="1 2" key="1">
    <citation type="journal article" date="2019" name="Sci. Rep.">
        <title>Orb-weaving spider Araneus ventricosus genome elucidates the spidroin gene catalogue.</title>
        <authorList>
            <person name="Kono N."/>
            <person name="Nakamura H."/>
            <person name="Ohtoshi R."/>
            <person name="Moran D.A.P."/>
            <person name="Shinohara A."/>
            <person name="Yoshida Y."/>
            <person name="Fujiwara M."/>
            <person name="Mori M."/>
            <person name="Tomita M."/>
            <person name="Arakawa K."/>
        </authorList>
    </citation>
    <scope>NUCLEOTIDE SEQUENCE [LARGE SCALE GENOMIC DNA]</scope>
</reference>
<dbReference type="EMBL" id="BGPR01001182">
    <property type="protein sequence ID" value="GBM47475.1"/>
    <property type="molecule type" value="Genomic_DNA"/>
</dbReference>
<dbReference type="Proteomes" id="UP000499080">
    <property type="component" value="Unassembled WGS sequence"/>
</dbReference>
<protein>
    <submittedName>
        <fullName evidence="1">Uncharacterized protein</fullName>
    </submittedName>
</protein>
<evidence type="ECO:0000313" key="2">
    <source>
        <dbReference type="Proteomes" id="UP000499080"/>
    </source>
</evidence>